<gene>
    <name evidence="7" type="ORF">DI599_00465</name>
</gene>
<sequence>MLTEKQIRALKPADKEFTVSDGSGAKGEGVLVIRVRPNGTKEFYHQRRQGTRKIKVKLGNWPALSLVEARDRCREAREVQLQPGTFKDLLATYVAKLQAKEAATADNVRWSFKHYVEEPFPDLISRPAALITPEDIRQILVKMINSGVTTYSNRVRARLHAAFQAALKQEYDPRTYLSDERKFGLRSNPVSSIPVQSDWENPGDRALSVKELAALWSLLPDQMSLTTAELLKFLIASGGQRPEQLLRSDRKMYLDDHMVIRNRKGRNGEWQLHLVPFNAVMLESLNVMNAISDSSAYPFQGKKEGTSLQTQSLSKAVTALCQRHADKFDAPFTLRDIRRTCKTLMGRAGLSKELRDRIQAHAFTDVGSKHYDRYTYFAEKKAGLRKWAAWLRKNVISPT</sequence>
<dbReference type="Gene3D" id="3.30.160.390">
    <property type="entry name" value="Integrase, DNA-binding domain"/>
    <property type="match status" value="1"/>
</dbReference>
<dbReference type="InterPro" id="IPR038488">
    <property type="entry name" value="Integrase_DNA-bd_sf"/>
</dbReference>
<evidence type="ECO:0000256" key="1">
    <source>
        <dbReference type="ARBA" id="ARBA00008857"/>
    </source>
</evidence>
<dbReference type="GO" id="GO:0003677">
    <property type="term" value="F:DNA binding"/>
    <property type="evidence" value="ECO:0007669"/>
    <property type="project" value="UniProtKB-KW"/>
</dbReference>
<feature type="domain" description="Phage integrase central" evidence="6">
    <location>
        <begin position="86"/>
        <end position="171"/>
    </location>
</feature>
<dbReference type="AlphaFoldDB" id="A0A2W5F2Q2"/>
<protein>
    <submittedName>
        <fullName evidence="7">Integrase</fullName>
    </submittedName>
</protein>
<dbReference type="SUPFAM" id="SSF56349">
    <property type="entry name" value="DNA breaking-rejoining enzymes"/>
    <property type="match status" value="1"/>
</dbReference>
<organism evidence="7 8">
    <name type="scientific">Pseudomonas kuykendallii</name>
    <dbReference type="NCBI Taxonomy" id="1007099"/>
    <lineage>
        <taxon>Bacteria</taxon>
        <taxon>Pseudomonadati</taxon>
        <taxon>Pseudomonadota</taxon>
        <taxon>Gammaproteobacteria</taxon>
        <taxon>Pseudomonadales</taxon>
        <taxon>Pseudomonadaceae</taxon>
        <taxon>Pseudomonas</taxon>
    </lineage>
</organism>
<dbReference type="EMBL" id="QFOH01000001">
    <property type="protein sequence ID" value="PZP26666.1"/>
    <property type="molecule type" value="Genomic_DNA"/>
</dbReference>
<evidence type="ECO:0000256" key="3">
    <source>
        <dbReference type="ARBA" id="ARBA00023125"/>
    </source>
</evidence>
<dbReference type="Proteomes" id="UP000249198">
    <property type="component" value="Unassembled WGS sequence"/>
</dbReference>
<evidence type="ECO:0000259" key="5">
    <source>
        <dbReference type="Pfam" id="PF13356"/>
    </source>
</evidence>
<keyword evidence="4" id="KW-0233">DNA recombination</keyword>
<dbReference type="GO" id="GO:0006310">
    <property type="term" value="P:DNA recombination"/>
    <property type="evidence" value="ECO:0007669"/>
    <property type="project" value="UniProtKB-KW"/>
</dbReference>
<keyword evidence="2" id="KW-0229">DNA integration</keyword>
<comment type="similarity">
    <text evidence="1">Belongs to the 'phage' integrase family.</text>
</comment>
<dbReference type="PANTHER" id="PTHR30629">
    <property type="entry name" value="PROPHAGE INTEGRASE"/>
    <property type="match status" value="1"/>
</dbReference>
<dbReference type="Pfam" id="PF22022">
    <property type="entry name" value="Phage_int_M"/>
    <property type="match status" value="1"/>
</dbReference>
<dbReference type="Gene3D" id="1.10.150.130">
    <property type="match status" value="1"/>
</dbReference>
<feature type="domain" description="Integrase DNA-binding" evidence="5">
    <location>
        <begin position="2"/>
        <end position="78"/>
    </location>
</feature>
<dbReference type="RefSeq" id="WP_273228679.1">
    <property type="nucleotide sequence ID" value="NZ_QFOH01000001.1"/>
</dbReference>
<dbReference type="InterPro" id="IPR025166">
    <property type="entry name" value="Integrase_DNA_bind_dom"/>
</dbReference>
<dbReference type="PANTHER" id="PTHR30629:SF2">
    <property type="entry name" value="PROPHAGE INTEGRASE INTS-RELATED"/>
    <property type="match status" value="1"/>
</dbReference>
<reference evidence="7 8" key="1">
    <citation type="submission" date="2017-08" db="EMBL/GenBank/DDBJ databases">
        <title>Infants hospitalized years apart are colonized by the same room-sourced microbial strains.</title>
        <authorList>
            <person name="Brooks B."/>
            <person name="Olm M.R."/>
            <person name="Firek B.A."/>
            <person name="Baker R."/>
            <person name="Thomas B.C."/>
            <person name="Morowitz M.J."/>
            <person name="Banfield J.F."/>
        </authorList>
    </citation>
    <scope>NUCLEOTIDE SEQUENCE [LARGE SCALE GENOMIC DNA]</scope>
    <source>
        <strain evidence="7">S2_009_000_R2_77</strain>
    </source>
</reference>
<comment type="caution">
    <text evidence="7">The sequence shown here is derived from an EMBL/GenBank/DDBJ whole genome shotgun (WGS) entry which is preliminary data.</text>
</comment>
<evidence type="ECO:0000313" key="8">
    <source>
        <dbReference type="Proteomes" id="UP000249198"/>
    </source>
</evidence>
<dbReference type="InterPro" id="IPR011010">
    <property type="entry name" value="DNA_brk_join_enz"/>
</dbReference>
<dbReference type="GO" id="GO:0015074">
    <property type="term" value="P:DNA integration"/>
    <property type="evidence" value="ECO:0007669"/>
    <property type="project" value="UniProtKB-KW"/>
</dbReference>
<evidence type="ECO:0000259" key="6">
    <source>
        <dbReference type="Pfam" id="PF22022"/>
    </source>
</evidence>
<keyword evidence="3" id="KW-0238">DNA-binding</keyword>
<dbReference type="Pfam" id="PF13356">
    <property type="entry name" value="Arm-DNA-bind_3"/>
    <property type="match status" value="1"/>
</dbReference>
<dbReference type="InterPro" id="IPR013762">
    <property type="entry name" value="Integrase-like_cat_sf"/>
</dbReference>
<dbReference type="InterPro" id="IPR050808">
    <property type="entry name" value="Phage_Integrase"/>
</dbReference>
<dbReference type="InterPro" id="IPR010998">
    <property type="entry name" value="Integrase_recombinase_N"/>
</dbReference>
<accession>A0A2W5F2Q2</accession>
<dbReference type="Gene3D" id="1.10.443.10">
    <property type="entry name" value="Intergrase catalytic core"/>
    <property type="match status" value="1"/>
</dbReference>
<evidence type="ECO:0000256" key="2">
    <source>
        <dbReference type="ARBA" id="ARBA00022908"/>
    </source>
</evidence>
<proteinExistence type="inferred from homology"/>
<evidence type="ECO:0000256" key="4">
    <source>
        <dbReference type="ARBA" id="ARBA00023172"/>
    </source>
</evidence>
<dbReference type="InterPro" id="IPR053876">
    <property type="entry name" value="Phage_int_M"/>
</dbReference>
<evidence type="ECO:0000313" key="7">
    <source>
        <dbReference type="EMBL" id="PZP26666.1"/>
    </source>
</evidence>
<name>A0A2W5F2Q2_9PSED</name>